<dbReference type="STRING" id="1915400.FM21_27375"/>
<dbReference type="PANTHER" id="PTHR43132">
    <property type="entry name" value="ARSENICAL RESISTANCE OPERON REPRESSOR ARSR-RELATED"/>
    <property type="match status" value="1"/>
</dbReference>
<dbReference type="GO" id="GO:0003700">
    <property type="term" value="F:DNA-binding transcription factor activity"/>
    <property type="evidence" value="ECO:0007669"/>
    <property type="project" value="InterPro"/>
</dbReference>
<feature type="domain" description="HTH arsR-type" evidence="4">
    <location>
        <begin position="245"/>
        <end position="320"/>
    </location>
</feature>
<name>A0A086MZZ9_9ACTN</name>
<dbReference type="CDD" id="cd00090">
    <property type="entry name" value="HTH_ARSR"/>
    <property type="match status" value="1"/>
</dbReference>
<keyword evidence="3" id="KW-0804">Transcription</keyword>
<dbReference type="SUPFAM" id="SSF46785">
    <property type="entry name" value="Winged helix' DNA-binding domain"/>
    <property type="match status" value="1"/>
</dbReference>
<evidence type="ECO:0000256" key="3">
    <source>
        <dbReference type="ARBA" id="ARBA00023163"/>
    </source>
</evidence>
<dbReference type="Proteomes" id="UP000029095">
    <property type="component" value="Unassembled WGS sequence"/>
</dbReference>
<dbReference type="RefSeq" id="WP_043381486.1">
    <property type="nucleotide sequence ID" value="NZ_KN039947.1"/>
</dbReference>
<dbReference type="InterPro" id="IPR036390">
    <property type="entry name" value="WH_DNA-bd_sf"/>
</dbReference>
<protein>
    <submittedName>
        <fullName evidence="5">ArsR family transcriptional regulator</fullName>
    </submittedName>
</protein>
<comment type="caution">
    <text evidence="5">The sequence shown here is derived from an EMBL/GenBank/DDBJ whole genome shotgun (WGS) entry which is preliminary data.</text>
</comment>
<dbReference type="InterPro" id="IPR051011">
    <property type="entry name" value="Metal_resp_trans_reg"/>
</dbReference>
<dbReference type="PANTHER" id="PTHR43132:SF6">
    <property type="entry name" value="HTH-TYPE TRANSCRIPTIONAL REPRESSOR CZRA"/>
    <property type="match status" value="1"/>
</dbReference>
<dbReference type="Pfam" id="PF12840">
    <property type="entry name" value="HTH_20"/>
    <property type="match status" value="1"/>
</dbReference>
<dbReference type="Gene3D" id="1.10.10.10">
    <property type="entry name" value="Winged helix-like DNA-binding domain superfamily/Winged helix DNA-binding domain"/>
    <property type="match status" value="1"/>
</dbReference>
<evidence type="ECO:0000256" key="2">
    <source>
        <dbReference type="ARBA" id="ARBA00023125"/>
    </source>
</evidence>
<dbReference type="EMBL" id="JNFQ01000002">
    <property type="protein sequence ID" value="KFG74467.1"/>
    <property type="molecule type" value="Genomic_DNA"/>
</dbReference>
<dbReference type="InterPro" id="IPR001845">
    <property type="entry name" value="HTH_ArsR_DNA-bd_dom"/>
</dbReference>
<evidence type="ECO:0000313" key="6">
    <source>
        <dbReference type="Proteomes" id="UP000029095"/>
    </source>
</evidence>
<dbReference type="HOGENOM" id="CLU_063235_0_1_11"/>
<gene>
    <name evidence="5" type="ORF">FM21_27375</name>
</gene>
<reference evidence="5 6" key="1">
    <citation type="submission" date="2014-05" db="EMBL/GenBank/DDBJ databases">
        <title>Complete genome sequence of the Streptomyces mutabilis TRM45540.</title>
        <authorList>
            <person name="Luo X."/>
            <person name="Zhang L."/>
        </authorList>
    </citation>
    <scope>NUCLEOTIDE SEQUENCE [LARGE SCALE GENOMIC DNA]</scope>
    <source>
        <strain evidence="5 6">TRM45540</strain>
    </source>
</reference>
<evidence type="ECO:0000259" key="4">
    <source>
        <dbReference type="SMART" id="SM00418"/>
    </source>
</evidence>
<dbReference type="SMART" id="SM00418">
    <property type="entry name" value="HTH_ARSR"/>
    <property type="match status" value="1"/>
</dbReference>
<dbReference type="InterPro" id="IPR011991">
    <property type="entry name" value="ArsR-like_HTH"/>
</dbReference>
<dbReference type="PRINTS" id="PR00778">
    <property type="entry name" value="HTHARSR"/>
</dbReference>
<evidence type="ECO:0000313" key="5">
    <source>
        <dbReference type="EMBL" id="KFG74467.1"/>
    </source>
</evidence>
<dbReference type="AlphaFoldDB" id="A0A086MZZ9"/>
<evidence type="ECO:0000256" key="1">
    <source>
        <dbReference type="ARBA" id="ARBA00023015"/>
    </source>
</evidence>
<dbReference type="InterPro" id="IPR036388">
    <property type="entry name" value="WH-like_DNA-bd_sf"/>
</dbReference>
<organism evidence="5 6">
    <name type="scientific">Streptomyces mutabilis</name>
    <dbReference type="NCBI Taxonomy" id="67332"/>
    <lineage>
        <taxon>Bacteria</taxon>
        <taxon>Bacillati</taxon>
        <taxon>Actinomycetota</taxon>
        <taxon>Actinomycetes</taxon>
        <taxon>Kitasatosporales</taxon>
        <taxon>Streptomycetaceae</taxon>
        <taxon>Streptomyces</taxon>
    </lineage>
</organism>
<accession>A0A086MZZ9</accession>
<keyword evidence="1" id="KW-0805">Transcription regulation</keyword>
<dbReference type="GO" id="GO:0003677">
    <property type="term" value="F:DNA binding"/>
    <property type="evidence" value="ECO:0007669"/>
    <property type="project" value="UniProtKB-KW"/>
</dbReference>
<sequence length="332" mass="35550">MGWWQINADTLARSRFVVSPLAETFACLKLLHAGVAAHPGERAWLDTHLPAHRRRLADDPVTALLVRSGLGREWIADFLTPAPGEGESFEEGIARIRATRPDEARADLAVCLGGRLPAALDRDDLPERAAALLEDVWAGAVRPGWDRRRRVLEADVVARIAQVSRGGWAAVLDALRPGTRWLGDSRLQINLNPYPPRDLSGAELILVPVTPQRHGWVAWEEPERYAVVYPCTGALADDGARRPPAALGALLGPARAGVLTLLGSPMSTSQLVGVTGQGLGSVGRHLRVLLDAGLVERRRAGRSVLYSRTAAGEVLVEAGGGAADEGCDMSRG</sequence>
<keyword evidence="2" id="KW-0238">DNA-binding</keyword>
<proteinExistence type="predicted"/>
<keyword evidence="6" id="KW-1185">Reference proteome</keyword>